<evidence type="ECO:0000313" key="2">
    <source>
        <dbReference type="Proteomes" id="UP001054945"/>
    </source>
</evidence>
<evidence type="ECO:0000313" key="1">
    <source>
        <dbReference type="EMBL" id="GIX78461.1"/>
    </source>
</evidence>
<protein>
    <submittedName>
        <fullName evidence="1">Uncharacterized protein</fullName>
    </submittedName>
</protein>
<gene>
    <name evidence="1" type="ORF">CEXT_217531</name>
</gene>
<proteinExistence type="predicted"/>
<comment type="caution">
    <text evidence="1">The sequence shown here is derived from an EMBL/GenBank/DDBJ whole genome shotgun (WGS) entry which is preliminary data.</text>
</comment>
<reference evidence="1 2" key="1">
    <citation type="submission" date="2021-06" db="EMBL/GenBank/DDBJ databases">
        <title>Caerostris extrusa draft genome.</title>
        <authorList>
            <person name="Kono N."/>
            <person name="Arakawa K."/>
        </authorList>
    </citation>
    <scope>NUCLEOTIDE SEQUENCE [LARGE SCALE GENOMIC DNA]</scope>
</reference>
<dbReference type="EMBL" id="BPLR01002838">
    <property type="protein sequence ID" value="GIX78461.1"/>
    <property type="molecule type" value="Genomic_DNA"/>
</dbReference>
<dbReference type="AlphaFoldDB" id="A0AAV4N455"/>
<accession>A0AAV4N455</accession>
<organism evidence="1 2">
    <name type="scientific">Caerostris extrusa</name>
    <name type="common">Bark spider</name>
    <name type="synonym">Caerostris bankana</name>
    <dbReference type="NCBI Taxonomy" id="172846"/>
    <lineage>
        <taxon>Eukaryota</taxon>
        <taxon>Metazoa</taxon>
        <taxon>Ecdysozoa</taxon>
        <taxon>Arthropoda</taxon>
        <taxon>Chelicerata</taxon>
        <taxon>Arachnida</taxon>
        <taxon>Araneae</taxon>
        <taxon>Araneomorphae</taxon>
        <taxon>Entelegynae</taxon>
        <taxon>Araneoidea</taxon>
        <taxon>Araneidae</taxon>
        <taxon>Caerostris</taxon>
    </lineage>
</organism>
<sequence>MLRLKEFDDWQDKLPHTQLVAIFSAEEQLANALLSIQIGPQLELVVSHKNLGNNLPVKECWLSQQERAIRWNHVSYWQIAGLLSTSQRKHTLSLQGSDVIDTSFL</sequence>
<dbReference type="Proteomes" id="UP001054945">
    <property type="component" value="Unassembled WGS sequence"/>
</dbReference>
<keyword evidence="2" id="KW-1185">Reference proteome</keyword>
<name>A0AAV4N455_CAEEX</name>